<accession>A0A1H0GZW3</accession>
<dbReference type="InterPro" id="IPR016040">
    <property type="entry name" value="NAD(P)-bd_dom"/>
</dbReference>
<protein>
    <submittedName>
        <fullName evidence="2">Uncharacterized conserved protein YbjT, contains NAD(P)-binding and DUF2867 domains</fullName>
    </submittedName>
</protein>
<dbReference type="EMBL" id="FNIE01000007">
    <property type="protein sequence ID" value="SDO12467.1"/>
    <property type="molecule type" value="Genomic_DNA"/>
</dbReference>
<proteinExistence type="predicted"/>
<dbReference type="SUPFAM" id="SSF51735">
    <property type="entry name" value="NAD(P)-binding Rossmann-fold domains"/>
    <property type="match status" value="1"/>
</dbReference>
<dbReference type="Pfam" id="PF13460">
    <property type="entry name" value="NAD_binding_10"/>
    <property type="match status" value="1"/>
</dbReference>
<dbReference type="InterPro" id="IPR036291">
    <property type="entry name" value="NAD(P)-bd_dom_sf"/>
</dbReference>
<dbReference type="PANTHER" id="PTHR43162">
    <property type="match status" value="1"/>
</dbReference>
<dbReference type="Gene3D" id="3.90.25.10">
    <property type="entry name" value="UDP-galactose 4-epimerase, domain 1"/>
    <property type="match status" value="1"/>
</dbReference>
<dbReference type="AlphaFoldDB" id="A0A1H0GZW3"/>
<reference evidence="2 3" key="1">
    <citation type="submission" date="2016-10" db="EMBL/GenBank/DDBJ databases">
        <authorList>
            <person name="de Groot N.N."/>
        </authorList>
    </citation>
    <scope>NUCLEOTIDE SEQUENCE [LARGE SCALE GENOMIC DNA]</scope>
    <source>
        <strain evidence="2 3">CGMCC 4.2022</strain>
    </source>
</reference>
<evidence type="ECO:0000259" key="1">
    <source>
        <dbReference type="Pfam" id="PF13460"/>
    </source>
</evidence>
<dbReference type="InterPro" id="IPR051604">
    <property type="entry name" value="Ergot_Alk_Oxidoreductase"/>
</dbReference>
<dbReference type="Proteomes" id="UP000199341">
    <property type="component" value="Unassembled WGS sequence"/>
</dbReference>
<name>A0A1H0GZW3_9ACTN</name>
<evidence type="ECO:0000313" key="2">
    <source>
        <dbReference type="EMBL" id="SDO12467.1"/>
    </source>
</evidence>
<dbReference type="STRING" id="310781.SAMN05216259_107357"/>
<dbReference type="RefSeq" id="WP_093785523.1">
    <property type="nucleotide sequence ID" value="NZ_FNIE01000007.1"/>
</dbReference>
<evidence type="ECO:0000313" key="3">
    <source>
        <dbReference type="Proteomes" id="UP000199341"/>
    </source>
</evidence>
<sequence>MIVVTGATGNVGQPLVAALAGAGAQVRAVSRRPPAAGWIEALPQGVHHRSADLADTDRLPAVLDGAEALFLLVAGDLLGGAGDPARLMEVAKAAGVRRVVLLSSQICGTRPDVLSHAGLRAYEDAVRESAPEWTLLRPSGFASNAFAWAGEVRARRTVEAPFADVALPVVDPLDLAEVAAAALLSPAHAGRTYVLTGPAAVSPREQADAIGAALGEPVRLAELTREQARERFSQFMPGPVVEGTLSILGEPLLAEQAVSAHVEEVLGRPAHGFAHWAERNAEAFR</sequence>
<keyword evidence="3" id="KW-1185">Reference proteome</keyword>
<dbReference type="OrthoDB" id="116343at2"/>
<gene>
    <name evidence="2" type="ORF">SAMN05216259_107357</name>
</gene>
<organism evidence="2 3">
    <name type="scientific">Actinacidiphila guanduensis</name>
    <dbReference type="NCBI Taxonomy" id="310781"/>
    <lineage>
        <taxon>Bacteria</taxon>
        <taxon>Bacillati</taxon>
        <taxon>Actinomycetota</taxon>
        <taxon>Actinomycetes</taxon>
        <taxon>Kitasatosporales</taxon>
        <taxon>Streptomycetaceae</taxon>
        <taxon>Actinacidiphila</taxon>
    </lineage>
</organism>
<dbReference type="Gene3D" id="3.40.50.720">
    <property type="entry name" value="NAD(P)-binding Rossmann-like Domain"/>
    <property type="match status" value="1"/>
</dbReference>
<dbReference type="PANTHER" id="PTHR43162:SF1">
    <property type="entry name" value="PRESTALK A DIFFERENTIATION PROTEIN A"/>
    <property type="match status" value="1"/>
</dbReference>
<feature type="domain" description="NAD(P)-binding" evidence="1">
    <location>
        <begin position="6"/>
        <end position="183"/>
    </location>
</feature>